<keyword evidence="3" id="KW-1185">Reference proteome</keyword>
<dbReference type="Proteomes" id="UP001597296">
    <property type="component" value="Unassembled WGS sequence"/>
</dbReference>
<protein>
    <submittedName>
        <fullName evidence="2">Uncharacterized protein</fullName>
    </submittedName>
</protein>
<comment type="caution">
    <text evidence="2">The sequence shown here is derived from an EMBL/GenBank/DDBJ whole genome shotgun (WGS) entry which is preliminary data.</text>
</comment>
<dbReference type="RefSeq" id="WP_377313675.1">
    <property type="nucleotide sequence ID" value="NZ_JBHUIY010000002.1"/>
</dbReference>
<proteinExistence type="predicted"/>
<evidence type="ECO:0000256" key="1">
    <source>
        <dbReference type="SAM" id="MobiDB-lite"/>
    </source>
</evidence>
<accession>A0ABW5C886</accession>
<organism evidence="2 3">
    <name type="scientific">Phaeospirillum tilakii</name>
    <dbReference type="NCBI Taxonomy" id="741673"/>
    <lineage>
        <taxon>Bacteria</taxon>
        <taxon>Pseudomonadati</taxon>
        <taxon>Pseudomonadota</taxon>
        <taxon>Alphaproteobacteria</taxon>
        <taxon>Rhodospirillales</taxon>
        <taxon>Rhodospirillaceae</taxon>
        <taxon>Phaeospirillum</taxon>
    </lineage>
</organism>
<evidence type="ECO:0000313" key="3">
    <source>
        <dbReference type="Proteomes" id="UP001597296"/>
    </source>
</evidence>
<sequence length="177" mass="18878">MTNSGDKAALLDLLARWQAFSVLQQNAFAFLAAEAVATGREFEEATEGAAGVLAGMAARIGGSGGGNGDAEAAATLRDDTFAVIGRLQAADRSRQGLEQVASVLETFRRLEAELVAETRAHPPLPPIDPVIDVWSRQLGECITLSDWRRRFTAALAGRDPGPRRPASVETQDEDLFS</sequence>
<gene>
    <name evidence="2" type="ORF">ACFSNB_01135</name>
</gene>
<evidence type="ECO:0000313" key="2">
    <source>
        <dbReference type="EMBL" id="MFD2232401.1"/>
    </source>
</evidence>
<dbReference type="EMBL" id="JBHUIY010000002">
    <property type="protein sequence ID" value="MFD2232401.1"/>
    <property type="molecule type" value="Genomic_DNA"/>
</dbReference>
<feature type="region of interest" description="Disordered" evidence="1">
    <location>
        <begin position="156"/>
        <end position="177"/>
    </location>
</feature>
<reference evidence="3" key="1">
    <citation type="journal article" date="2019" name="Int. J. Syst. Evol. Microbiol.">
        <title>The Global Catalogue of Microorganisms (GCM) 10K type strain sequencing project: providing services to taxonomists for standard genome sequencing and annotation.</title>
        <authorList>
            <consortium name="The Broad Institute Genomics Platform"/>
            <consortium name="The Broad Institute Genome Sequencing Center for Infectious Disease"/>
            <person name="Wu L."/>
            <person name="Ma J."/>
        </authorList>
    </citation>
    <scope>NUCLEOTIDE SEQUENCE [LARGE SCALE GENOMIC DNA]</scope>
    <source>
        <strain evidence="3">KCTC 15012</strain>
    </source>
</reference>
<name>A0ABW5C886_9PROT</name>